<feature type="transmembrane region" description="Helical" evidence="7">
    <location>
        <begin position="135"/>
        <end position="154"/>
    </location>
</feature>
<evidence type="ECO:0000313" key="10">
    <source>
        <dbReference type="Proteomes" id="UP001497392"/>
    </source>
</evidence>
<keyword evidence="3 7" id="KW-0812">Transmembrane</keyword>
<dbReference type="InterPro" id="IPR044770">
    <property type="entry name" value="MFS_spinster-like"/>
</dbReference>
<evidence type="ECO:0000259" key="8">
    <source>
        <dbReference type="PROSITE" id="PS50850"/>
    </source>
</evidence>
<evidence type="ECO:0000256" key="7">
    <source>
        <dbReference type="SAM" id="Phobius"/>
    </source>
</evidence>
<comment type="caution">
    <text evidence="9">The sequence shown here is derived from an EMBL/GenBank/DDBJ whole genome shotgun (WGS) entry which is preliminary data.</text>
</comment>
<dbReference type="EMBL" id="CAXHTA020000015">
    <property type="protein sequence ID" value="CAL5225948.1"/>
    <property type="molecule type" value="Genomic_DNA"/>
</dbReference>
<keyword evidence="2" id="KW-0813">Transport</keyword>
<feature type="transmembrane region" description="Helical" evidence="7">
    <location>
        <begin position="340"/>
        <end position="360"/>
    </location>
</feature>
<keyword evidence="5 7" id="KW-0472">Membrane</keyword>
<feature type="transmembrane region" description="Helical" evidence="7">
    <location>
        <begin position="305"/>
        <end position="328"/>
    </location>
</feature>
<evidence type="ECO:0000256" key="3">
    <source>
        <dbReference type="ARBA" id="ARBA00022692"/>
    </source>
</evidence>
<dbReference type="PANTHER" id="PTHR23505">
    <property type="entry name" value="SPINSTER"/>
    <property type="match status" value="1"/>
</dbReference>
<feature type="transmembrane region" description="Helical" evidence="7">
    <location>
        <begin position="77"/>
        <end position="95"/>
    </location>
</feature>
<comment type="subcellular location">
    <subcellularLocation>
        <location evidence="1">Membrane</location>
        <topology evidence="1">Multi-pass membrane protein</topology>
    </subcellularLocation>
</comment>
<feature type="transmembrane region" description="Helical" evidence="7">
    <location>
        <begin position="423"/>
        <end position="442"/>
    </location>
</feature>
<protein>
    <submittedName>
        <fullName evidence="9">G8746 protein</fullName>
    </submittedName>
</protein>
<dbReference type="InterPro" id="IPR011701">
    <property type="entry name" value="MFS"/>
</dbReference>
<keyword evidence="4 7" id="KW-1133">Transmembrane helix</keyword>
<accession>A0ABP1G5L5</accession>
<dbReference type="Gene3D" id="1.20.1250.20">
    <property type="entry name" value="MFS general substrate transporter like domains"/>
    <property type="match status" value="1"/>
</dbReference>
<feature type="transmembrane region" description="Helical" evidence="7">
    <location>
        <begin position="275"/>
        <end position="299"/>
    </location>
</feature>
<dbReference type="InterPro" id="IPR020846">
    <property type="entry name" value="MFS_dom"/>
</dbReference>
<evidence type="ECO:0000256" key="6">
    <source>
        <dbReference type="ARBA" id="ARBA00024338"/>
    </source>
</evidence>
<proteinExistence type="inferred from homology"/>
<dbReference type="Pfam" id="PF07690">
    <property type="entry name" value="MFS_1"/>
    <property type="match status" value="1"/>
</dbReference>
<name>A0ABP1G5L5_9CHLO</name>
<feature type="domain" description="Major facilitator superfamily (MFS) profile" evidence="8">
    <location>
        <begin position="11"/>
        <end position="477"/>
    </location>
</feature>
<feature type="transmembrane region" description="Helical" evidence="7">
    <location>
        <begin position="101"/>
        <end position="123"/>
    </location>
</feature>
<feature type="transmembrane region" description="Helical" evidence="7">
    <location>
        <begin position="380"/>
        <end position="402"/>
    </location>
</feature>
<feature type="transmembrane region" description="Helical" evidence="7">
    <location>
        <begin position="462"/>
        <end position="485"/>
    </location>
</feature>
<evidence type="ECO:0000313" key="9">
    <source>
        <dbReference type="EMBL" id="CAL5225948.1"/>
    </source>
</evidence>
<keyword evidence="10" id="KW-1185">Reference proteome</keyword>
<dbReference type="SUPFAM" id="SSF103473">
    <property type="entry name" value="MFS general substrate transporter"/>
    <property type="match status" value="1"/>
</dbReference>
<evidence type="ECO:0000256" key="5">
    <source>
        <dbReference type="ARBA" id="ARBA00023136"/>
    </source>
</evidence>
<evidence type="ECO:0000256" key="2">
    <source>
        <dbReference type="ARBA" id="ARBA00022448"/>
    </source>
</evidence>
<evidence type="ECO:0000256" key="1">
    <source>
        <dbReference type="ARBA" id="ARBA00004141"/>
    </source>
</evidence>
<comment type="similarity">
    <text evidence="6">Belongs to the major facilitator superfamily. Spinster (TC 2.A.1.49) family.</text>
</comment>
<dbReference type="PANTHER" id="PTHR23505:SF52">
    <property type="entry name" value="MAJOR FACILITATOR SUPERFAMILY PROTEIN"/>
    <property type="match status" value="1"/>
</dbReference>
<sequence>MNTPGLARKRTLVLLNIASVVERADEQVLPAVYLFIGKALHATPAQLGTLTLCRALVQALSSPISGVVGNKVDRTHIVSFGCFLWGIMTAAIGMADSLRQAMIYSGINGIGLALVVPCVQSLIADYTPAEKRGAAFGVLYFTGALGGLIGGFFATNLGRSTVFGIEGWRCAFHLVALVSIVTSVMTMWLAVDPRKKLAGLISPLGDNPKERWTDDAESAFSSMKLPGVESPRRKSTLRLDLTPINTTTVESAPKVPNRKIWEDVLSVMRIRTFQIIVLQGIVGSMPWNAMVFITLWLQLLGFSDFAASLLMALFALGSALGGLLGGAIGDWAAKTAPDKGRIMAAQFSVACGLPLSIILLKGLPTEDAHGLTDSLAPRYALVMSLFGLLISWCGSANSAIFAEIVPDNLRSVIYAFDRSFEGAVAACGMPLVGIIAERGFNFEGHLAESHADAAKASLNAKALANALLVCLVIPWTLCVIFYTGLYKYYPRDRRRAGNGVAQDVKIMGSSPRPSPAAPVIVEVASGSSSNRLAPRASHGYSPIS</sequence>
<dbReference type="PROSITE" id="PS50850">
    <property type="entry name" value="MFS"/>
    <property type="match status" value="1"/>
</dbReference>
<dbReference type="InterPro" id="IPR036259">
    <property type="entry name" value="MFS_trans_sf"/>
</dbReference>
<evidence type="ECO:0000256" key="4">
    <source>
        <dbReference type="ARBA" id="ARBA00022989"/>
    </source>
</evidence>
<dbReference type="Proteomes" id="UP001497392">
    <property type="component" value="Unassembled WGS sequence"/>
</dbReference>
<gene>
    <name evidence="9" type="primary">g8746</name>
    <name evidence="9" type="ORF">VP750_LOCUS7854</name>
</gene>
<feature type="transmembrane region" description="Helical" evidence="7">
    <location>
        <begin position="174"/>
        <end position="191"/>
    </location>
</feature>
<organism evidence="9 10">
    <name type="scientific">Coccomyxa viridis</name>
    <dbReference type="NCBI Taxonomy" id="1274662"/>
    <lineage>
        <taxon>Eukaryota</taxon>
        <taxon>Viridiplantae</taxon>
        <taxon>Chlorophyta</taxon>
        <taxon>core chlorophytes</taxon>
        <taxon>Trebouxiophyceae</taxon>
        <taxon>Trebouxiophyceae incertae sedis</taxon>
        <taxon>Coccomyxaceae</taxon>
        <taxon>Coccomyxa</taxon>
    </lineage>
</organism>
<reference evidence="9 10" key="1">
    <citation type="submission" date="2024-06" db="EMBL/GenBank/DDBJ databases">
        <authorList>
            <person name="Kraege A."/>
            <person name="Thomma B."/>
        </authorList>
    </citation>
    <scope>NUCLEOTIDE SEQUENCE [LARGE SCALE GENOMIC DNA]</scope>
</reference>